<dbReference type="InterPro" id="IPR036614">
    <property type="entry name" value="RusA-like_sf"/>
</dbReference>
<dbReference type="SUPFAM" id="SSF103084">
    <property type="entry name" value="Holliday junction resolvase RusA"/>
    <property type="match status" value="1"/>
</dbReference>
<name>A0ABT9J3D7_9BACL</name>
<dbReference type="Gene3D" id="3.30.1330.70">
    <property type="entry name" value="Holliday junction resolvase RusA"/>
    <property type="match status" value="1"/>
</dbReference>
<gene>
    <name evidence="1" type="ORF">Q5Y73_18585</name>
</gene>
<sequence>MIQFTTPYFPPPVDRKDGELKHRYKMKWFNSIREQLKDHHQSYEAINVEITYFFDTLSSQDLDNIEFKYIIDAFRQLKIIPDDTWRRVSIRLEGEYDPYNPRTVIKVVPREIKSYKKLKYRNTDEEEW</sequence>
<keyword evidence="2" id="KW-1185">Reference proteome</keyword>
<evidence type="ECO:0000313" key="1">
    <source>
        <dbReference type="EMBL" id="MDP5276109.1"/>
    </source>
</evidence>
<accession>A0ABT9J3D7</accession>
<comment type="caution">
    <text evidence="1">The sequence shown here is derived from an EMBL/GenBank/DDBJ whole genome shotgun (WGS) entry which is preliminary data.</text>
</comment>
<evidence type="ECO:0000313" key="2">
    <source>
        <dbReference type="Proteomes" id="UP001231941"/>
    </source>
</evidence>
<organism evidence="1 2">
    <name type="scientific">Chengkuizengella axinellae</name>
    <dbReference type="NCBI Taxonomy" id="3064388"/>
    <lineage>
        <taxon>Bacteria</taxon>
        <taxon>Bacillati</taxon>
        <taxon>Bacillota</taxon>
        <taxon>Bacilli</taxon>
        <taxon>Bacillales</taxon>
        <taxon>Paenibacillaceae</taxon>
        <taxon>Chengkuizengella</taxon>
    </lineage>
</organism>
<proteinExistence type="predicted"/>
<reference evidence="1 2" key="1">
    <citation type="submission" date="2023-08" db="EMBL/GenBank/DDBJ databases">
        <authorList>
            <person name="Park J.-S."/>
        </authorList>
    </citation>
    <scope>NUCLEOTIDE SEQUENCE [LARGE SCALE GENOMIC DNA]</scope>
    <source>
        <strain evidence="1 2">2205SS18-9</strain>
    </source>
</reference>
<dbReference type="EMBL" id="JAVAMP010000012">
    <property type="protein sequence ID" value="MDP5276109.1"/>
    <property type="molecule type" value="Genomic_DNA"/>
</dbReference>
<dbReference type="Proteomes" id="UP001231941">
    <property type="component" value="Unassembled WGS sequence"/>
</dbReference>
<protein>
    <submittedName>
        <fullName evidence="1">Uncharacterized protein</fullName>
    </submittedName>
</protein>
<dbReference type="RefSeq" id="WP_305993420.1">
    <property type="nucleotide sequence ID" value="NZ_JAVAMP010000012.1"/>
</dbReference>